<keyword evidence="2" id="KW-1185">Reference proteome</keyword>
<evidence type="ECO:0000313" key="1">
    <source>
        <dbReference type="EMBL" id="GGG63704.1"/>
    </source>
</evidence>
<comment type="caution">
    <text evidence="1">The sequence shown here is derived from an EMBL/GenBank/DDBJ whole genome shotgun (WGS) entry which is preliminary data.</text>
</comment>
<reference evidence="1" key="2">
    <citation type="submission" date="2020-09" db="EMBL/GenBank/DDBJ databases">
        <authorList>
            <person name="Sun Q."/>
            <person name="Zhou Y."/>
        </authorList>
    </citation>
    <scope>NUCLEOTIDE SEQUENCE</scope>
    <source>
        <strain evidence="1">CGMCC 1.12187</strain>
    </source>
</reference>
<name>A0A917H0M7_9MICC</name>
<organism evidence="1 2">
    <name type="scientific">Kocuria dechangensis</name>
    <dbReference type="NCBI Taxonomy" id="1176249"/>
    <lineage>
        <taxon>Bacteria</taxon>
        <taxon>Bacillati</taxon>
        <taxon>Actinomycetota</taxon>
        <taxon>Actinomycetes</taxon>
        <taxon>Micrococcales</taxon>
        <taxon>Micrococcaceae</taxon>
        <taxon>Kocuria</taxon>
    </lineage>
</organism>
<gene>
    <name evidence="1" type="ORF">GCM10011374_28970</name>
</gene>
<protein>
    <submittedName>
        <fullName evidence="1">Uncharacterized protein</fullName>
    </submittedName>
</protein>
<evidence type="ECO:0000313" key="2">
    <source>
        <dbReference type="Proteomes" id="UP000638848"/>
    </source>
</evidence>
<accession>A0A917H0M7</accession>
<dbReference type="Proteomes" id="UP000638848">
    <property type="component" value="Unassembled WGS sequence"/>
</dbReference>
<dbReference type="AlphaFoldDB" id="A0A917H0M7"/>
<sequence length="78" mass="7916">MGIVLVLALFAACGGGGRAQCREAYRADYYAKHAANPTQSQVDSACGRSGGGFGWIFLGGGSRSSGTDYRGGSYGSGK</sequence>
<dbReference type="EMBL" id="BMEQ01000017">
    <property type="protein sequence ID" value="GGG63704.1"/>
    <property type="molecule type" value="Genomic_DNA"/>
</dbReference>
<reference evidence="1" key="1">
    <citation type="journal article" date="2014" name="Int. J. Syst. Evol. Microbiol.">
        <title>Complete genome sequence of Corynebacterium casei LMG S-19264T (=DSM 44701T), isolated from a smear-ripened cheese.</title>
        <authorList>
            <consortium name="US DOE Joint Genome Institute (JGI-PGF)"/>
            <person name="Walter F."/>
            <person name="Albersmeier A."/>
            <person name="Kalinowski J."/>
            <person name="Ruckert C."/>
        </authorList>
    </citation>
    <scope>NUCLEOTIDE SEQUENCE</scope>
    <source>
        <strain evidence="1">CGMCC 1.12187</strain>
    </source>
</reference>
<proteinExistence type="predicted"/>